<evidence type="ECO:0000313" key="2">
    <source>
        <dbReference type="EMBL" id="EZG43650.1"/>
    </source>
</evidence>
<dbReference type="RefSeq" id="XP_011133124.1">
    <property type="nucleotide sequence ID" value="XM_011134822.1"/>
</dbReference>
<organism evidence="2 3">
    <name type="scientific">Gregarina niphandrodes</name>
    <name type="common">Septate eugregarine</name>
    <dbReference type="NCBI Taxonomy" id="110365"/>
    <lineage>
        <taxon>Eukaryota</taxon>
        <taxon>Sar</taxon>
        <taxon>Alveolata</taxon>
        <taxon>Apicomplexa</taxon>
        <taxon>Conoidasida</taxon>
        <taxon>Gregarinasina</taxon>
        <taxon>Eugregarinorida</taxon>
        <taxon>Gregarinidae</taxon>
        <taxon>Gregarina</taxon>
    </lineage>
</organism>
<keyword evidence="3" id="KW-1185">Reference proteome</keyword>
<proteinExistence type="predicted"/>
<dbReference type="GO" id="GO:0046872">
    <property type="term" value="F:metal ion binding"/>
    <property type="evidence" value="ECO:0007669"/>
    <property type="project" value="InterPro"/>
</dbReference>
<accession>A0A023AZA8</accession>
<comment type="caution">
    <text evidence="2">The sequence shown here is derived from an EMBL/GenBank/DDBJ whole genome shotgun (WGS) entry which is preliminary data.</text>
</comment>
<dbReference type="GeneID" id="22915666"/>
<dbReference type="Proteomes" id="UP000019763">
    <property type="component" value="Unassembled WGS sequence"/>
</dbReference>
<dbReference type="Pfam" id="PF05193">
    <property type="entry name" value="Peptidase_M16_C"/>
    <property type="match status" value="1"/>
</dbReference>
<dbReference type="VEuPathDB" id="CryptoDB:GNI_163650"/>
<reference evidence="2" key="1">
    <citation type="submission" date="2013-12" db="EMBL/GenBank/DDBJ databases">
        <authorList>
            <person name="Omoto C.K."/>
            <person name="Sibley D."/>
            <person name="Venepally P."/>
            <person name="Hadjithomas M."/>
            <person name="Karamycheva S."/>
            <person name="Brunk B."/>
            <person name="Roos D."/>
            <person name="Caler E."/>
            <person name="Lorenzi H."/>
        </authorList>
    </citation>
    <scope>NUCLEOTIDE SEQUENCE</scope>
</reference>
<protein>
    <submittedName>
        <fullName evidence="2">Peptidase M16 inactive domain protein</fullName>
    </submittedName>
</protein>
<gene>
    <name evidence="2" type="ORF">GNI_163650</name>
</gene>
<evidence type="ECO:0000313" key="3">
    <source>
        <dbReference type="Proteomes" id="UP000019763"/>
    </source>
</evidence>
<evidence type="ECO:0000259" key="1">
    <source>
        <dbReference type="Pfam" id="PF05193"/>
    </source>
</evidence>
<dbReference type="InterPro" id="IPR007863">
    <property type="entry name" value="Peptidase_M16_C"/>
</dbReference>
<dbReference type="PANTHER" id="PTHR43016">
    <property type="entry name" value="PRESEQUENCE PROTEASE"/>
    <property type="match status" value="1"/>
</dbReference>
<dbReference type="PANTHER" id="PTHR43016:SF16">
    <property type="entry name" value="METALLOPROTEASE, PUTATIVE (AFU_ORTHOLOGUE AFUA_4G07610)-RELATED"/>
    <property type="match status" value="1"/>
</dbReference>
<dbReference type="AlphaFoldDB" id="A0A023AZA8"/>
<dbReference type="EMBL" id="AFNH02001220">
    <property type="protein sequence ID" value="EZG43650.1"/>
    <property type="molecule type" value="Genomic_DNA"/>
</dbReference>
<dbReference type="SUPFAM" id="SSF63411">
    <property type="entry name" value="LuxS/MPP-like metallohydrolase"/>
    <property type="match status" value="1"/>
</dbReference>
<name>A0A023AZA8_GRENI</name>
<dbReference type="Gene3D" id="3.30.830.10">
    <property type="entry name" value="Metalloenzyme, LuxS/M16 peptidase-like"/>
    <property type="match status" value="1"/>
</dbReference>
<dbReference type="InterPro" id="IPR011249">
    <property type="entry name" value="Metalloenz_LuxS/M16"/>
</dbReference>
<feature type="domain" description="Peptidase M16 C-terminal" evidence="1">
    <location>
        <begin position="163"/>
        <end position="208"/>
    </location>
</feature>
<sequence>MFPSHDDHLMMFHQMLDERPLSMGVQRMVHGGTASFGRDFVFRLSREVSGAFVNATVSCDRTTYTVNADTDAGFLALLSPYLDAIYATEMTAQRYDDIRQMMAIDNDFDRELAGAGSGSGCGGGDWLSAIYPGDCIYSRNPSPDIKSAMSSSTRVRGGVFGDIALEDLLNYYRRFYTLGNSTIIVGGNVDTEEILTVIDAEEQHMLNSRLPAAAPQGALPVSIVRPLLLYQEAPVLIQPELPPLPKSAASRGKKKVLGVKGVPLVRFRSVIDDPLTSAPKIPAFLVKGDLKAVTTKSYDVHVIFQGPDYLDRPRWVAFQLIVQHICRTYNELIATRQQYLSQNVQGDLVLDFDPCDSALYSLNMRKRKYPLAIFSACGVEVDMLEDTVTKLPEFIRTMGDEEHPLCASSLDNIAVVIHNGWTSHEQEYVCRAEFDSVTSMNMWAAFTNDDKACFKYSSNPIRNFDHLKKQPCSFWKNLYFKYFLQTKPIVQVLHTENHILSPTLCATSTPLSPSFTSL</sequence>